<protein>
    <submittedName>
        <fullName evidence="1">Uncharacterized protein</fullName>
    </submittedName>
</protein>
<keyword evidence="2" id="KW-1185">Reference proteome</keyword>
<name>A0ABP7T716_9SPHN</name>
<sequence length="131" mass="14325">MLATLLFLYAAEPDVVVTRSAAVPAVERILKADNLDVETLSPQEIAAAMRDIRQGAAPRDFWVAYQAHVKAWNDYAAALDAAARRQPGELAPSGSEWAVGDARTRINATFDEVERLARIRGATIPLPRTRV</sequence>
<gene>
    <name evidence="1" type="ORF">GCM10022280_23080</name>
</gene>
<dbReference type="EMBL" id="BAABBQ010000001">
    <property type="protein sequence ID" value="GAA4021874.1"/>
    <property type="molecule type" value="Genomic_DNA"/>
</dbReference>
<comment type="caution">
    <text evidence="1">The sequence shown here is derived from an EMBL/GenBank/DDBJ whole genome shotgun (WGS) entry which is preliminary data.</text>
</comment>
<reference evidence="2" key="1">
    <citation type="journal article" date="2019" name="Int. J. Syst. Evol. Microbiol.">
        <title>The Global Catalogue of Microorganisms (GCM) 10K type strain sequencing project: providing services to taxonomists for standard genome sequencing and annotation.</title>
        <authorList>
            <consortium name="The Broad Institute Genomics Platform"/>
            <consortium name="The Broad Institute Genome Sequencing Center for Infectious Disease"/>
            <person name="Wu L."/>
            <person name="Ma J."/>
        </authorList>
    </citation>
    <scope>NUCLEOTIDE SEQUENCE [LARGE SCALE GENOMIC DNA]</scope>
    <source>
        <strain evidence="2">JCM 17563</strain>
    </source>
</reference>
<proteinExistence type="predicted"/>
<evidence type="ECO:0000313" key="1">
    <source>
        <dbReference type="EMBL" id="GAA4021874.1"/>
    </source>
</evidence>
<organism evidence="1 2">
    <name type="scientific">Sphingomonas swuensis</name>
    <dbReference type="NCBI Taxonomy" id="977800"/>
    <lineage>
        <taxon>Bacteria</taxon>
        <taxon>Pseudomonadati</taxon>
        <taxon>Pseudomonadota</taxon>
        <taxon>Alphaproteobacteria</taxon>
        <taxon>Sphingomonadales</taxon>
        <taxon>Sphingomonadaceae</taxon>
        <taxon>Sphingomonas</taxon>
    </lineage>
</organism>
<evidence type="ECO:0000313" key="2">
    <source>
        <dbReference type="Proteomes" id="UP001500235"/>
    </source>
</evidence>
<accession>A0ABP7T716</accession>
<dbReference type="Proteomes" id="UP001500235">
    <property type="component" value="Unassembled WGS sequence"/>
</dbReference>